<dbReference type="Pfam" id="PF01656">
    <property type="entry name" value="CbiA"/>
    <property type="match status" value="1"/>
</dbReference>
<keyword evidence="1" id="KW-0547">Nucleotide-binding</keyword>
<dbReference type="InterPro" id="IPR014433">
    <property type="entry name" value="CooC"/>
</dbReference>
<dbReference type="Proteomes" id="UP000768163">
    <property type="component" value="Unassembled WGS sequence"/>
</dbReference>
<dbReference type="PIRSF" id="PIRSF005647">
    <property type="entry name" value="CooC"/>
    <property type="match status" value="1"/>
</dbReference>
<evidence type="ECO:0000313" key="4">
    <source>
        <dbReference type="EMBL" id="NCN65572.1"/>
    </source>
</evidence>
<evidence type="ECO:0000313" key="5">
    <source>
        <dbReference type="EMBL" id="NCS91941.1"/>
    </source>
</evidence>
<dbReference type="GO" id="GO:0051782">
    <property type="term" value="P:negative regulation of cell division"/>
    <property type="evidence" value="ECO:0007669"/>
    <property type="project" value="TreeGrafter"/>
</dbReference>
<dbReference type="GO" id="GO:0016887">
    <property type="term" value="F:ATP hydrolysis activity"/>
    <property type="evidence" value="ECO:0007669"/>
    <property type="project" value="TreeGrafter"/>
</dbReference>
<evidence type="ECO:0000259" key="3">
    <source>
        <dbReference type="Pfam" id="PF01656"/>
    </source>
</evidence>
<dbReference type="InterPro" id="IPR002586">
    <property type="entry name" value="CobQ/CobB/MinD/ParA_Nub-bd_dom"/>
</dbReference>
<proteinExistence type="predicted"/>
<dbReference type="EMBL" id="JAACVF010000168">
    <property type="protein sequence ID" value="NCN65572.1"/>
    <property type="molecule type" value="Genomic_DNA"/>
</dbReference>
<accession>A0A8J8CHH6</accession>
<dbReference type="Gene3D" id="3.40.50.300">
    <property type="entry name" value="P-loop containing nucleotide triphosphate hydrolases"/>
    <property type="match status" value="1"/>
</dbReference>
<name>A0A8J8CHH6_9ARCH</name>
<sequence>MKIAITGKGGAGKTTIAAHLGKILSEMNAVGKILLVDADATKNLSILLGYENITPINKIKDVVEGRARLENGLVNLRPRVSDLIDKFSVKILEKMSLIAIGGVEKAGMGCLCSENSILRAMLMEIVLKRNEISVIDMEAGLEIMSRGTVKGVDKILVVCEPGYGAVSVTKDIIKFANELKINADVVGNKVRNKEEEEYLSKNLNLELFYTIPASEEVRDATIKGTLVSEGKFYESVKELAEKIVSACET</sequence>
<dbReference type="GO" id="GO:0009898">
    <property type="term" value="C:cytoplasmic side of plasma membrane"/>
    <property type="evidence" value="ECO:0007669"/>
    <property type="project" value="TreeGrafter"/>
</dbReference>
<evidence type="ECO:0000256" key="2">
    <source>
        <dbReference type="ARBA" id="ARBA00022840"/>
    </source>
</evidence>
<dbReference type="InterPro" id="IPR027417">
    <property type="entry name" value="P-loop_NTPase"/>
</dbReference>
<dbReference type="SUPFAM" id="SSF52540">
    <property type="entry name" value="P-loop containing nucleoside triphosphate hydrolases"/>
    <property type="match status" value="1"/>
</dbReference>
<keyword evidence="2" id="KW-0067">ATP-binding</keyword>
<evidence type="ECO:0000313" key="6">
    <source>
        <dbReference type="Proteomes" id="UP000738826"/>
    </source>
</evidence>
<dbReference type="PANTHER" id="PTHR43384:SF6">
    <property type="entry name" value="SEPTUM SITE-DETERMINING PROTEIN MIND HOMOLOG, CHLOROPLASTIC"/>
    <property type="match status" value="1"/>
</dbReference>
<protein>
    <submittedName>
        <fullName evidence="5">AAA family ATPase</fullName>
    </submittedName>
</protein>
<dbReference type="EMBL" id="JAACQH010000134">
    <property type="protein sequence ID" value="NCS91941.1"/>
    <property type="molecule type" value="Genomic_DNA"/>
</dbReference>
<dbReference type="InterPro" id="IPR050625">
    <property type="entry name" value="ParA/MinD_ATPase"/>
</dbReference>
<feature type="domain" description="CobQ/CobB/MinD/ParA nucleotide binding" evidence="3">
    <location>
        <begin position="4"/>
        <end position="225"/>
    </location>
</feature>
<comment type="caution">
    <text evidence="5">The sequence shown here is derived from an EMBL/GenBank/DDBJ whole genome shotgun (WGS) entry which is preliminary data.</text>
</comment>
<dbReference type="GO" id="GO:0005829">
    <property type="term" value="C:cytosol"/>
    <property type="evidence" value="ECO:0007669"/>
    <property type="project" value="TreeGrafter"/>
</dbReference>
<organism evidence="5 6">
    <name type="scientific">Candidatus Altarchaeum hamiconexum</name>
    <dbReference type="NCBI Taxonomy" id="1803513"/>
    <lineage>
        <taxon>Archaea</taxon>
        <taxon>Candidatus Altarchaeota</taxon>
        <taxon>Candidatus Altiarchaeia</taxon>
        <taxon>Candidatus Altarchaeales</taxon>
        <taxon>Candidatus Altarchaeaceae</taxon>
        <taxon>Candidatus Altarchaeum</taxon>
    </lineage>
</organism>
<dbReference type="GO" id="GO:0005524">
    <property type="term" value="F:ATP binding"/>
    <property type="evidence" value="ECO:0007669"/>
    <property type="project" value="UniProtKB-KW"/>
</dbReference>
<dbReference type="AlphaFoldDB" id="A0A8J8CHH6"/>
<evidence type="ECO:0000256" key="1">
    <source>
        <dbReference type="ARBA" id="ARBA00022741"/>
    </source>
</evidence>
<reference evidence="5" key="1">
    <citation type="submission" date="2019-11" db="EMBL/GenBank/DDBJ databases">
        <title>Lipid analysis of CO2-rich subsurface aquifers suggests an autotrophy-based deep biosphere with lysolipids enriched in CPR bacteria.</title>
        <authorList>
            <person name="Probst A.J."/>
            <person name="Elling F.J."/>
            <person name="Castelle C.J."/>
            <person name="Zhu Q."/>
            <person name="Elvert M."/>
            <person name="Birarda G."/>
            <person name="Holman H.-Y."/>
            <person name="Lane K.R."/>
            <person name="Ladd B."/>
            <person name="Ryan M.C."/>
            <person name="Woyke T."/>
            <person name="Hinrichs K.-U."/>
            <person name="Banfield J.F."/>
        </authorList>
    </citation>
    <scope>NUCLEOTIDE SEQUENCE</scope>
    <source>
        <strain evidence="4">CG_2015-01_33_1645</strain>
        <strain evidence="5">CG_2015-04_33_537</strain>
    </source>
</reference>
<gene>
    <name evidence="5" type="ORF">GW779_06045</name>
    <name evidence="4" type="ORF">GW910_05905</name>
</gene>
<dbReference type="PANTHER" id="PTHR43384">
    <property type="entry name" value="SEPTUM SITE-DETERMINING PROTEIN MIND HOMOLOG, CHLOROPLASTIC-RELATED"/>
    <property type="match status" value="1"/>
</dbReference>
<dbReference type="Proteomes" id="UP000738826">
    <property type="component" value="Unassembled WGS sequence"/>
</dbReference>